<dbReference type="SUPFAM" id="SSF53955">
    <property type="entry name" value="Lysozyme-like"/>
    <property type="match status" value="1"/>
</dbReference>
<evidence type="ECO:0000313" key="5">
    <source>
        <dbReference type="Proteomes" id="UP000241899"/>
    </source>
</evidence>
<dbReference type="Pfam" id="PF01471">
    <property type="entry name" value="PG_binding_1"/>
    <property type="match status" value="1"/>
</dbReference>
<dbReference type="InterPro" id="IPR036365">
    <property type="entry name" value="PGBD-like_sf"/>
</dbReference>
<dbReference type="InterPro" id="IPR031304">
    <property type="entry name" value="SLT_2"/>
</dbReference>
<dbReference type="InterPro" id="IPR002477">
    <property type="entry name" value="Peptidoglycan-bd-like"/>
</dbReference>
<sequence>MRAVQVFLVGLIATLPASAGQAGCGGTFSAFLDGVRAEALAAGHPPAQVAAFLADARQNPQVLRADRAQGVFRKHFIDFSRAVISQNRLTNGAANARRHAVIFDRITQDYGVPRGILLAFWALETDFGAVQGDFNTRDALLTLAHDCRRPDLFRPQVMAALRLHHRGDFDTATTGAWAGEIGQVQMLPADILKSGVDGDGDGHVRLKPSAPDALMSGAKMLAGLGWRRDQPWLQEVVVPDTLDWRLTGLGRDRPIADWEQMGVRARTGTLAPGLAGAILLPMGRKGPAFLAYPNFGVLFDWNKSFVYVTTAAYFATRLEGAPPFDPRSPVPGLSPDQMTTLQQKLAARGHDMGKFDGILGARTRAAVQTEQERLGLPADGWPDAALLAAL</sequence>
<name>A0A2T4JL32_9RHOB</name>
<dbReference type="EMBL" id="PZKF01000005">
    <property type="protein sequence ID" value="PTE18615.1"/>
    <property type="molecule type" value="Genomic_DNA"/>
</dbReference>
<protein>
    <submittedName>
        <fullName evidence="4">Lytic murein transglycosylase</fullName>
    </submittedName>
</protein>
<evidence type="ECO:0000259" key="3">
    <source>
        <dbReference type="Pfam" id="PF13406"/>
    </source>
</evidence>
<dbReference type="Gene3D" id="1.10.101.10">
    <property type="entry name" value="PGBD-like superfamily/PGBD"/>
    <property type="match status" value="1"/>
</dbReference>
<dbReference type="GO" id="GO:0008933">
    <property type="term" value="F:peptidoglycan lytic transglycosylase activity"/>
    <property type="evidence" value="ECO:0007669"/>
    <property type="project" value="TreeGrafter"/>
</dbReference>
<feature type="chain" id="PRO_5015613401" evidence="1">
    <location>
        <begin position="20"/>
        <end position="390"/>
    </location>
</feature>
<keyword evidence="5" id="KW-1185">Reference proteome</keyword>
<reference evidence="4 5" key="1">
    <citation type="submission" date="2018-03" db="EMBL/GenBank/DDBJ databases">
        <title>Rhodobacter veldkampii.</title>
        <authorList>
            <person name="Meyer T.E."/>
            <person name="Miller S."/>
            <person name="Lodha T."/>
            <person name="Gandham S."/>
            <person name="Chintalapati S."/>
            <person name="Chintalapati V.R."/>
        </authorList>
    </citation>
    <scope>NUCLEOTIDE SEQUENCE [LARGE SCALE GENOMIC DNA]</scope>
    <source>
        <strain evidence="4 5">DSM 11550</strain>
    </source>
</reference>
<dbReference type="PANTHER" id="PTHR30163:SF8">
    <property type="entry name" value="LYTIC MUREIN TRANSGLYCOSYLASE"/>
    <property type="match status" value="1"/>
</dbReference>
<dbReference type="InterPro" id="IPR023346">
    <property type="entry name" value="Lysozyme-like_dom_sf"/>
</dbReference>
<dbReference type="Pfam" id="PF13406">
    <property type="entry name" value="SLT_2"/>
    <property type="match status" value="1"/>
</dbReference>
<evidence type="ECO:0000259" key="2">
    <source>
        <dbReference type="Pfam" id="PF01471"/>
    </source>
</evidence>
<proteinExistence type="predicted"/>
<dbReference type="OrthoDB" id="9808544at2"/>
<keyword evidence="1" id="KW-0732">Signal</keyword>
<dbReference type="Proteomes" id="UP000241899">
    <property type="component" value="Unassembled WGS sequence"/>
</dbReference>
<feature type="signal peptide" evidence="1">
    <location>
        <begin position="1"/>
        <end position="19"/>
    </location>
</feature>
<dbReference type="InterPro" id="IPR011970">
    <property type="entry name" value="MltB_2"/>
</dbReference>
<dbReference type="InterPro" id="IPR036366">
    <property type="entry name" value="PGBDSf"/>
</dbReference>
<organism evidence="4 5">
    <name type="scientific">Phaeovulum veldkampii DSM 11550</name>
    <dbReference type="NCBI Taxonomy" id="1185920"/>
    <lineage>
        <taxon>Bacteria</taxon>
        <taxon>Pseudomonadati</taxon>
        <taxon>Pseudomonadota</taxon>
        <taxon>Alphaproteobacteria</taxon>
        <taxon>Rhodobacterales</taxon>
        <taxon>Paracoccaceae</taxon>
        <taxon>Phaeovulum</taxon>
    </lineage>
</organism>
<dbReference type="AlphaFoldDB" id="A0A2T4JL32"/>
<feature type="domain" description="Peptidoglycan binding-like" evidence="2">
    <location>
        <begin position="336"/>
        <end position="390"/>
    </location>
</feature>
<dbReference type="InterPro" id="IPR043426">
    <property type="entry name" value="MltB-like"/>
</dbReference>
<dbReference type="RefSeq" id="WP_107323911.1">
    <property type="nucleotide sequence ID" value="NZ_NHSP01000075.1"/>
</dbReference>
<comment type="caution">
    <text evidence="4">The sequence shown here is derived from an EMBL/GenBank/DDBJ whole genome shotgun (WGS) entry which is preliminary data.</text>
</comment>
<accession>A0A2T4JL32</accession>
<evidence type="ECO:0000256" key="1">
    <source>
        <dbReference type="SAM" id="SignalP"/>
    </source>
</evidence>
<dbReference type="Gene3D" id="1.10.530.10">
    <property type="match status" value="1"/>
</dbReference>
<dbReference type="PANTHER" id="PTHR30163">
    <property type="entry name" value="MEMBRANE-BOUND LYTIC MUREIN TRANSGLYCOSYLASE B"/>
    <property type="match status" value="1"/>
</dbReference>
<dbReference type="Gene3D" id="1.10.8.350">
    <property type="entry name" value="Bacterial muramidase"/>
    <property type="match status" value="1"/>
</dbReference>
<feature type="domain" description="Transglycosylase SLT" evidence="3">
    <location>
        <begin position="28"/>
        <end position="315"/>
    </location>
</feature>
<gene>
    <name evidence="4" type="ORF">C5F46_03140</name>
</gene>
<evidence type="ECO:0000313" key="4">
    <source>
        <dbReference type="EMBL" id="PTE18615.1"/>
    </source>
</evidence>
<dbReference type="NCBIfam" id="TIGR02283">
    <property type="entry name" value="MltB_2"/>
    <property type="match status" value="1"/>
</dbReference>
<dbReference type="SUPFAM" id="SSF47090">
    <property type="entry name" value="PGBD-like"/>
    <property type="match status" value="1"/>
</dbReference>
<dbReference type="GO" id="GO:0009253">
    <property type="term" value="P:peptidoglycan catabolic process"/>
    <property type="evidence" value="ECO:0007669"/>
    <property type="project" value="TreeGrafter"/>
</dbReference>